<evidence type="ECO:0000313" key="3">
    <source>
        <dbReference type="EMBL" id="SFR62057.1"/>
    </source>
</evidence>
<dbReference type="InterPro" id="IPR003148">
    <property type="entry name" value="RCK_N"/>
</dbReference>
<evidence type="ECO:0000259" key="2">
    <source>
        <dbReference type="PROSITE" id="PS51202"/>
    </source>
</evidence>
<dbReference type="AlphaFoldDB" id="A0A1I6I5N2"/>
<dbReference type="InterPro" id="IPR006037">
    <property type="entry name" value="RCK_C"/>
</dbReference>
<dbReference type="RefSeq" id="WP_092011229.1">
    <property type="nucleotide sequence ID" value="NZ_FOYW01000001.1"/>
</dbReference>
<feature type="domain" description="RCK N-terminal" evidence="1">
    <location>
        <begin position="4"/>
        <end position="120"/>
    </location>
</feature>
<dbReference type="STRING" id="650891.SAMN05216203_1856"/>
<evidence type="ECO:0000259" key="1">
    <source>
        <dbReference type="PROSITE" id="PS51201"/>
    </source>
</evidence>
<dbReference type="Gene3D" id="3.40.50.720">
    <property type="entry name" value="NAD(P)-binding Rossmann-like Domain"/>
    <property type="match status" value="1"/>
</dbReference>
<dbReference type="PROSITE" id="PS51201">
    <property type="entry name" value="RCK_N"/>
    <property type="match status" value="1"/>
</dbReference>
<dbReference type="Proteomes" id="UP000198644">
    <property type="component" value="Unassembled WGS sequence"/>
</dbReference>
<feature type="domain" description="RCK C-terminal" evidence="2">
    <location>
        <begin position="137"/>
        <end position="217"/>
    </location>
</feature>
<accession>A0A1I6I5N2</accession>
<dbReference type="PANTHER" id="PTHR43833:SF7">
    <property type="entry name" value="KTR SYSTEM POTASSIUM UPTAKE PROTEIN C"/>
    <property type="match status" value="1"/>
</dbReference>
<dbReference type="GO" id="GO:0008324">
    <property type="term" value="F:monoatomic cation transmembrane transporter activity"/>
    <property type="evidence" value="ECO:0007669"/>
    <property type="project" value="InterPro"/>
</dbReference>
<reference evidence="3 4" key="1">
    <citation type="submission" date="2016-10" db="EMBL/GenBank/DDBJ databases">
        <authorList>
            <person name="de Groot N.N."/>
        </authorList>
    </citation>
    <scope>NUCLEOTIDE SEQUENCE [LARGE SCALE GENOMIC DNA]</scope>
    <source>
        <strain evidence="3 4">CGMCC 1.9167</strain>
    </source>
</reference>
<dbReference type="InterPro" id="IPR050721">
    <property type="entry name" value="Trk_Ktr_HKT_K-transport"/>
</dbReference>
<dbReference type="EMBL" id="FOYW01000001">
    <property type="protein sequence ID" value="SFR62057.1"/>
    <property type="molecule type" value="Genomic_DNA"/>
</dbReference>
<dbReference type="GO" id="GO:0006813">
    <property type="term" value="P:potassium ion transport"/>
    <property type="evidence" value="ECO:0007669"/>
    <property type="project" value="InterPro"/>
</dbReference>
<dbReference type="Pfam" id="PF02080">
    <property type="entry name" value="TrkA_C"/>
    <property type="match status" value="1"/>
</dbReference>
<name>A0A1I6I5N2_9GAMM</name>
<dbReference type="SUPFAM" id="SSF116726">
    <property type="entry name" value="TrkA C-terminal domain-like"/>
    <property type="match status" value="1"/>
</dbReference>
<organism evidence="3 4">
    <name type="scientific">Marinobacter daqiaonensis</name>
    <dbReference type="NCBI Taxonomy" id="650891"/>
    <lineage>
        <taxon>Bacteria</taxon>
        <taxon>Pseudomonadati</taxon>
        <taxon>Pseudomonadota</taxon>
        <taxon>Gammaproteobacteria</taxon>
        <taxon>Pseudomonadales</taxon>
        <taxon>Marinobacteraceae</taxon>
        <taxon>Marinobacter</taxon>
    </lineage>
</organism>
<dbReference type="Gene3D" id="3.30.70.1450">
    <property type="entry name" value="Regulator of K+ conductance, C-terminal domain"/>
    <property type="match status" value="1"/>
</dbReference>
<keyword evidence="4" id="KW-1185">Reference proteome</keyword>
<dbReference type="InterPro" id="IPR036721">
    <property type="entry name" value="RCK_C_sf"/>
</dbReference>
<gene>
    <name evidence="3" type="ORF">SAMN05216203_1856</name>
</gene>
<dbReference type="PROSITE" id="PS51202">
    <property type="entry name" value="RCK_C"/>
    <property type="match status" value="1"/>
</dbReference>
<dbReference type="Pfam" id="PF02254">
    <property type="entry name" value="TrkA_N"/>
    <property type="match status" value="1"/>
</dbReference>
<sequence length="217" mass="23932">MIEKQEILVIGLGVFGSTIASELSRLGHNVLGVDNDEHRVDRLADQVTHAVIIDVSDDDALEEVDAGSYDVAVVAMGQDFEATVLATMRLKELGVPKVWAKAVTTQHHRILERLGADRVIDPDYEMGERVAQELNYPMVEDYLDLGGEEFVVELHATDELVDRSLEDVIGSTEVHALMIRRGGQSLVHPQSSLTIEAEDKLILAGQLEALRELARDL</sequence>
<dbReference type="SUPFAM" id="SSF51735">
    <property type="entry name" value="NAD(P)-binding Rossmann-fold domains"/>
    <property type="match status" value="1"/>
</dbReference>
<evidence type="ECO:0000313" key="4">
    <source>
        <dbReference type="Proteomes" id="UP000198644"/>
    </source>
</evidence>
<dbReference type="InterPro" id="IPR036291">
    <property type="entry name" value="NAD(P)-bd_dom_sf"/>
</dbReference>
<protein>
    <submittedName>
        <fullName evidence="3">Trk system potassium uptake protein TrkA</fullName>
    </submittedName>
</protein>
<dbReference type="PANTHER" id="PTHR43833">
    <property type="entry name" value="POTASSIUM CHANNEL PROTEIN 2-RELATED-RELATED"/>
    <property type="match status" value="1"/>
</dbReference>
<proteinExistence type="predicted"/>
<dbReference type="OrthoDB" id="9776294at2"/>